<protein>
    <submittedName>
        <fullName evidence="5">Antibiotic acetyltransferase</fullName>
    </submittedName>
</protein>
<evidence type="ECO:0000256" key="1">
    <source>
        <dbReference type="ARBA" id="ARBA00007274"/>
    </source>
</evidence>
<dbReference type="InterPro" id="IPR011004">
    <property type="entry name" value="Trimer_LpxA-like_sf"/>
</dbReference>
<dbReference type="AlphaFoldDB" id="A0A3N0V528"/>
<evidence type="ECO:0000256" key="4">
    <source>
        <dbReference type="ARBA" id="ARBA00023315"/>
    </source>
</evidence>
<dbReference type="PROSITE" id="PS00101">
    <property type="entry name" value="HEXAPEP_TRANSFERASES"/>
    <property type="match status" value="1"/>
</dbReference>
<keyword evidence="2 5" id="KW-0808">Transferase</keyword>
<organism evidence="5 6">
    <name type="scientific">Stagnimonas aquatica</name>
    <dbReference type="NCBI Taxonomy" id="2689987"/>
    <lineage>
        <taxon>Bacteria</taxon>
        <taxon>Pseudomonadati</taxon>
        <taxon>Pseudomonadota</taxon>
        <taxon>Gammaproteobacteria</taxon>
        <taxon>Nevskiales</taxon>
        <taxon>Nevskiaceae</taxon>
        <taxon>Stagnimonas</taxon>
    </lineage>
</organism>
<sequence length="260" mass="29148">MNTATTQLSATELVEHGLYVGEGRGLLTPLVCERPVWLFDPRRIKDCAFGAYAYVNGQYTSSLYDCAVGRYTSIAEAVVAGAYEHPTEWLSSHPFLFAEPQQFKAFLRQPEFARLAPEPPTQKQWPTHQTTMIGHDVWIGAGAFIKRGVRIGDGAVVAAHAVVTRDVPPYSIVAGQPAKILRGRFDSRSIERLQRLQWWRYDLAPHKATIDFRHIQGALDALEQLLAEGRLLPYQSQTSRITPQPDGHYALTVVEPLYSF</sequence>
<dbReference type="GO" id="GO:0016746">
    <property type="term" value="F:acyltransferase activity"/>
    <property type="evidence" value="ECO:0007669"/>
    <property type="project" value="UniProtKB-KW"/>
</dbReference>
<dbReference type="Proteomes" id="UP000282106">
    <property type="component" value="Unassembled WGS sequence"/>
</dbReference>
<dbReference type="InterPro" id="IPR050179">
    <property type="entry name" value="Trans_hexapeptide_repeat"/>
</dbReference>
<keyword evidence="4" id="KW-0012">Acyltransferase</keyword>
<name>A0A3N0V528_9GAMM</name>
<evidence type="ECO:0000256" key="2">
    <source>
        <dbReference type="ARBA" id="ARBA00022679"/>
    </source>
</evidence>
<comment type="caution">
    <text evidence="5">The sequence shown here is derived from an EMBL/GenBank/DDBJ whole genome shotgun (WGS) entry which is preliminary data.</text>
</comment>
<dbReference type="SUPFAM" id="SSF51161">
    <property type="entry name" value="Trimeric LpxA-like enzymes"/>
    <property type="match status" value="1"/>
</dbReference>
<dbReference type="Pfam" id="PF00132">
    <property type="entry name" value="Hexapep"/>
    <property type="match status" value="1"/>
</dbReference>
<dbReference type="PANTHER" id="PTHR43300:SF11">
    <property type="entry name" value="ACETYLTRANSFERASE RV3034C-RELATED"/>
    <property type="match status" value="1"/>
</dbReference>
<dbReference type="PANTHER" id="PTHR43300">
    <property type="entry name" value="ACETYLTRANSFERASE"/>
    <property type="match status" value="1"/>
</dbReference>
<reference evidence="5 6" key="1">
    <citation type="submission" date="2018-10" db="EMBL/GenBank/DDBJ databases">
        <authorList>
            <person name="Chen W.-M."/>
        </authorList>
    </citation>
    <scope>NUCLEOTIDE SEQUENCE [LARGE SCALE GENOMIC DNA]</scope>
    <source>
        <strain evidence="5 6">THS-13</strain>
    </source>
</reference>
<evidence type="ECO:0000313" key="5">
    <source>
        <dbReference type="EMBL" id="ROH87813.1"/>
    </source>
</evidence>
<dbReference type="CDD" id="cd03349">
    <property type="entry name" value="LbH_XAT"/>
    <property type="match status" value="1"/>
</dbReference>
<accession>A0A3N0V528</accession>
<evidence type="ECO:0000313" key="6">
    <source>
        <dbReference type="Proteomes" id="UP000282106"/>
    </source>
</evidence>
<dbReference type="Gene3D" id="2.160.10.10">
    <property type="entry name" value="Hexapeptide repeat proteins"/>
    <property type="match status" value="1"/>
</dbReference>
<dbReference type="RefSeq" id="WP_123212537.1">
    <property type="nucleotide sequence ID" value="NZ_RJVO01000007.1"/>
</dbReference>
<comment type="similarity">
    <text evidence="1">Belongs to the transferase hexapeptide repeat family.</text>
</comment>
<keyword evidence="3" id="KW-0677">Repeat</keyword>
<proteinExistence type="inferred from homology"/>
<gene>
    <name evidence="5" type="ORF">ED208_13955</name>
</gene>
<dbReference type="InterPro" id="IPR001451">
    <property type="entry name" value="Hexapep"/>
</dbReference>
<keyword evidence="6" id="KW-1185">Reference proteome</keyword>
<evidence type="ECO:0000256" key="3">
    <source>
        <dbReference type="ARBA" id="ARBA00022737"/>
    </source>
</evidence>
<dbReference type="InParanoid" id="A0A3N0V528"/>
<dbReference type="InterPro" id="IPR018357">
    <property type="entry name" value="Hexapep_transf_CS"/>
</dbReference>
<dbReference type="EMBL" id="RJVO01000007">
    <property type="protein sequence ID" value="ROH87813.1"/>
    <property type="molecule type" value="Genomic_DNA"/>
</dbReference>